<keyword evidence="4" id="KW-0285">Flavoprotein</keyword>
<gene>
    <name evidence="12" type="ORF">METZ01_LOCUS119528</name>
</gene>
<evidence type="ECO:0000256" key="10">
    <source>
        <dbReference type="ARBA" id="ARBA00048540"/>
    </source>
</evidence>
<dbReference type="EMBL" id="UINC01015918">
    <property type="protein sequence ID" value="SVA66674.1"/>
    <property type="molecule type" value="Genomic_DNA"/>
</dbReference>
<accession>A0A381XPH1</accession>
<evidence type="ECO:0000256" key="6">
    <source>
        <dbReference type="ARBA" id="ARBA00022723"/>
    </source>
</evidence>
<keyword evidence="11" id="KW-0472">Membrane</keyword>
<dbReference type="EC" id="2.7.1.180" evidence="2"/>
<keyword evidence="11" id="KW-0812">Transmembrane</keyword>
<sequence length="344" mass="37026">MTAISEHPIDRRQLLRITAVAGVSVVLGGGLVRGIIQRVGLKQVRETRSLMGTLVVISVIHRDREVARRIMADTFNEMERLESLLSRHREGTPIWSLNQSGVVDSPPREVVEVVERALEYATLTDGAFDITVTPLLDLYTSSFTERGTHPSTQELSRTLALVGSGNVTVGRGLISLEKAGMAITLDAIAKGYIVDRAVGVLNDQGVERVLVDAGGDMSSSGEGLLGGGWKIAIQDPRARDRALGTLELQGESIATSGDYVQYLTEDMSTHHIVDPRTGRSPEHTSAVTIVTSSAMKADALATAVLVLGPEEGISLMNRLEDVEGMVVTKGQEIIVSKGLDRYFS</sequence>
<evidence type="ECO:0000256" key="9">
    <source>
        <dbReference type="ARBA" id="ARBA00031306"/>
    </source>
</evidence>
<evidence type="ECO:0000256" key="8">
    <source>
        <dbReference type="ARBA" id="ARBA00022842"/>
    </source>
</evidence>
<dbReference type="SUPFAM" id="SSF143631">
    <property type="entry name" value="ApbE-like"/>
    <property type="match status" value="1"/>
</dbReference>
<evidence type="ECO:0000256" key="3">
    <source>
        <dbReference type="ARBA" id="ARBA00016337"/>
    </source>
</evidence>
<protein>
    <recommendedName>
        <fullName evidence="3">FAD:protein FMN transferase</fullName>
        <ecNumber evidence="2">2.7.1.180</ecNumber>
    </recommendedName>
    <alternativeName>
        <fullName evidence="9">Flavin transferase</fullName>
    </alternativeName>
</protein>
<dbReference type="InterPro" id="IPR024932">
    <property type="entry name" value="ApbE"/>
</dbReference>
<proteinExistence type="predicted"/>
<evidence type="ECO:0000256" key="11">
    <source>
        <dbReference type="SAM" id="Phobius"/>
    </source>
</evidence>
<dbReference type="GO" id="GO:0046872">
    <property type="term" value="F:metal ion binding"/>
    <property type="evidence" value="ECO:0007669"/>
    <property type="project" value="UniProtKB-KW"/>
</dbReference>
<name>A0A381XPH1_9ZZZZ</name>
<feature type="transmembrane region" description="Helical" evidence="11">
    <location>
        <begin position="14"/>
        <end position="36"/>
    </location>
</feature>
<keyword evidence="11" id="KW-1133">Transmembrane helix</keyword>
<evidence type="ECO:0000256" key="1">
    <source>
        <dbReference type="ARBA" id="ARBA00001946"/>
    </source>
</evidence>
<dbReference type="Gene3D" id="3.10.520.10">
    <property type="entry name" value="ApbE-like domains"/>
    <property type="match status" value="1"/>
</dbReference>
<keyword evidence="6" id="KW-0479">Metal-binding</keyword>
<dbReference type="PIRSF" id="PIRSF006268">
    <property type="entry name" value="ApbE"/>
    <property type="match status" value="1"/>
</dbReference>
<dbReference type="AlphaFoldDB" id="A0A381XPH1"/>
<evidence type="ECO:0000256" key="4">
    <source>
        <dbReference type="ARBA" id="ARBA00022630"/>
    </source>
</evidence>
<reference evidence="12" key="1">
    <citation type="submission" date="2018-05" db="EMBL/GenBank/DDBJ databases">
        <authorList>
            <person name="Lanie J.A."/>
            <person name="Ng W.-L."/>
            <person name="Kazmierczak K.M."/>
            <person name="Andrzejewski T.M."/>
            <person name="Davidsen T.M."/>
            <person name="Wayne K.J."/>
            <person name="Tettelin H."/>
            <person name="Glass J.I."/>
            <person name="Rusch D."/>
            <person name="Podicherti R."/>
            <person name="Tsui H.-C.T."/>
            <person name="Winkler M.E."/>
        </authorList>
    </citation>
    <scope>NUCLEOTIDE SEQUENCE</scope>
</reference>
<comment type="cofactor">
    <cofactor evidence="1">
        <name>Mg(2+)</name>
        <dbReference type="ChEBI" id="CHEBI:18420"/>
    </cofactor>
</comment>
<dbReference type="GO" id="GO:0016740">
    <property type="term" value="F:transferase activity"/>
    <property type="evidence" value="ECO:0007669"/>
    <property type="project" value="UniProtKB-KW"/>
</dbReference>
<evidence type="ECO:0000313" key="12">
    <source>
        <dbReference type="EMBL" id="SVA66674.1"/>
    </source>
</evidence>
<keyword evidence="7" id="KW-0274">FAD</keyword>
<dbReference type="PANTHER" id="PTHR30040:SF2">
    <property type="entry name" value="FAD:PROTEIN FMN TRANSFERASE"/>
    <property type="match status" value="1"/>
</dbReference>
<keyword evidence="5" id="KW-0808">Transferase</keyword>
<evidence type="ECO:0000256" key="5">
    <source>
        <dbReference type="ARBA" id="ARBA00022679"/>
    </source>
</evidence>
<dbReference type="InterPro" id="IPR003374">
    <property type="entry name" value="ApbE-like_sf"/>
</dbReference>
<keyword evidence="8" id="KW-0460">Magnesium</keyword>
<dbReference type="Pfam" id="PF02424">
    <property type="entry name" value="ApbE"/>
    <property type="match status" value="1"/>
</dbReference>
<organism evidence="12">
    <name type="scientific">marine metagenome</name>
    <dbReference type="NCBI Taxonomy" id="408172"/>
    <lineage>
        <taxon>unclassified sequences</taxon>
        <taxon>metagenomes</taxon>
        <taxon>ecological metagenomes</taxon>
    </lineage>
</organism>
<comment type="catalytic activity">
    <reaction evidence="10">
        <text>L-threonyl-[protein] + FAD = FMN-L-threonyl-[protein] + AMP + H(+)</text>
        <dbReference type="Rhea" id="RHEA:36847"/>
        <dbReference type="Rhea" id="RHEA-COMP:11060"/>
        <dbReference type="Rhea" id="RHEA-COMP:11061"/>
        <dbReference type="ChEBI" id="CHEBI:15378"/>
        <dbReference type="ChEBI" id="CHEBI:30013"/>
        <dbReference type="ChEBI" id="CHEBI:57692"/>
        <dbReference type="ChEBI" id="CHEBI:74257"/>
        <dbReference type="ChEBI" id="CHEBI:456215"/>
        <dbReference type="EC" id="2.7.1.180"/>
    </reaction>
</comment>
<evidence type="ECO:0000256" key="7">
    <source>
        <dbReference type="ARBA" id="ARBA00022827"/>
    </source>
</evidence>
<evidence type="ECO:0000256" key="2">
    <source>
        <dbReference type="ARBA" id="ARBA00011955"/>
    </source>
</evidence>
<dbReference type="PANTHER" id="PTHR30040">
    <property type="entry name" value="THIAMINE BIOSYNTHESIS LIPOPROTEIN APBE"/>
    <property type="match status" value="1"/>
</dbReference>